<proteinExistence type="predicted"/>
<dbReference type="EMBL" id="LAZR01044208">
    <property type="protein sequence ID" value="KKL05218.1"/>
    <property type="molecule type" value="Genomic_DNA"/>
</dbReference>
<comment type="caution">
    <text evidence="1">The sequence shown here is derived from an EMBL/GenBank/DDBJ whole genome shotgun (WGS) entry which is preliminary data.</text>
</comment>
<dbReference type="InterPro" id="IPR008922">
    <property type="entry name" value="Di-copper_centre_dom_sf"/>
</dbReference>
<evidence type="ECO:0000313" key="1">
    <source>
        <dbReference type="EMBL" id="KKL05218.1"/>
    </source>
</evidence>
<dbReference type="Gene3D" id="1.10.1280.10">
    <property type="entry name" value="Di-copper center containing domain from catechol oxidase"/>
    <property type="match status" value="1"/>
</dbReference>
<feature type="non-terminal residue" evidence="1">
    <location>
        <position position="49"/>
    </location>
</feature>
<protein>
    <submittedName>
        <fullName evidence="1">Uncharacterized protein</fullName>
    </submittedName>
</protein>
<organism evidence="1">
    <name type="scientific">marine sediment metagenome</name>
    <dbReference type="NCBI Taxonomy" id="412755"/>
    <lineage>
        <taxon>unclassified sequences</taxon>
        <taxon>metagenomes</taxon>
        <taxon>ecological metagenomes</taxon>
    </lineage>
</organism>
<dbReference type="SUPFAM" id="SSF48056">
    <property type="entry name" value="Di-copper centre-containing domain"/>
    <property type="match status" value="1"/>
</dbReference>
<reference evidence="1" key="1">
    <citation type="journal article" date="2015" name="Nature">
        <title>Complex archaea that bridge the gap between prokaryotes and eukaryotes.</title>
        <authorList>
            <person name="Spang A."/>
            <person name="Saw J.H."/>
            <person name="Jorgensen S.L."/>
            <person name="Zaremba-Niedzwiedzka K."/>
            <person name="Martijn J."/>
            <person name="Lind A.E."/>
            <person name="van Eijk R."/>
            <person name="Schleper C."/>
            <person name="Guy L."/>
            <person name="Ettema T.J."/>
        </authorList>
    </citation>
    <scope>NUCLEOTIDE SEQUENCE</scope>
</reference>
<gene>
    <name evidence="1" type="ORF">LCGC14_2608230</name>
</gene>
<dbReference type="AlphaFoldDB" id="A0A0F9CZH0"/>
<name>A0A0F9CZH0_9ZZZZ</name>
<sequence>MMRVRKNAAFLSDNEWTSYCNAIVALKHTLPAGSTVSVYDQFVAIHICV</sequence>
<accession>A0A0F9CZH0</accession>